<dbReference type="AlphaFoldDB" id="A0A380DLX6"/>
<keyword evidence="1" id="KW-0012">Acyltransferase</keyword>
<accession>A0A380DLX6</accession>
<keyword evidence="1" id="KW-0808">Transferase</keyword>
<dbReference type="GO" id="GO:0008861">
    <property type="term" value="F:formate C-acetyltransferase activity"/>
    <property type="evidence" value="ECO:0007669"/>
    <property type="project" value="UniProtKB-EC"/>
</dbReference>
<dbReference type="EC" id="2.3.1.54" evidence="1"/>
<proteinExistence type="predicted"/>
<dbReference type="EMBL" id="UHAQ01000002">
    <property type="protein sequence ID" value="SUK35867.1"/>
    <property type="molecule type" value="Genomic_DNA"/>
</dbReference>
<protein>
    <submittedName>
        <fullName evidence="1">Formate acetyltransferase</fullName>
        <ecNumber evidence="1">2.3.1.54</ecNumber>
    </submittedName>
</protein>
<organism evidence="1 2">
    <name type="scientific">Staphylococcus aureus</name>
    <dbReference type="NCBI Taxonomy" id="1280"/>
    <lineage>
        <taxon>Bacteria</taxon>
        <taxon>Bacillati</taxon>
        <taxon>Bacillota</taxon>
        <taxon>Bacilli</taxon>
        <taxon>Bacillales</taxon>
        <taxon>Staphylococcaceae</taxon>
        <taxon>Staphylococcus</taxon>
    </lineage>
</organism>
<reference evidence="1 2" key="1">
    <citation type="submission" date="2018-06" db="EMBL/GenBank/DDBJ databases">
        <authorList>
            <consortium name="Pathogen Informatics"/>
            <person name="Doyle S."/>
        </authorList>
    </citation>
    <scope>NUCLEOTIDE SEQUENCE [LARGE SCALE GENOMIC DNA]</scope>
    <source>
        <strain evidence="1 2">NCTC5664</strain>
    </source>
</reference>
<evidence type="ECO:0000313" key="2">
    <source>
        <dbReference type="Proteomes" id="UP000254502"/>
    </source>
</evidence>
<dbReference type="Gene3D" id="3.20.70.20">
    <property type="match status" value="1"/>
</dbReference>
<sequence length="35" mass="3724">MAACGIWDTKVASTITSHDAGYLDKDLETIVGVQN</sequence>
<gene>
    <name evidence="1" type="primary">pflB_2</name>
    <name evidence="1" type="ORF">NCTC5664_00666</name>
</gene>
<name>A0A380DLX6_STAAU</name>
<evidence type="ECO:0000313" key="1">
    <source>
        <dbReference type="EMBL" id="SUK35867.1"/>
    </source>
</evidence>
<dbReference type="Proteomes" id="UP000254502">
    <property type="component" value="Unassembled WGS sequence"/>
</dbReference>